<dbReference type="Proteomes" id="UP000001511">
    <property type="component" value="Chromosome"/>
</dbReference>
<keyword evidence="3" id="KW-1185">Reference proteome</keyword>
<dbReference type="Pfam" id="PF12770">
    <property type="entry name" value="CHAT"/>
    <property type="match status" value="1"/>
</dbReference>
<name>D7E0J6_NOSA0</name>
<sequence>MSISIVPSIYDLSREIYPWLENNKLWAAFENPLIIGNPNSAYSQKWLFPPMPEAENELKKVADIMSSQALIGKDATKQAVISKAENW</sequence>
<dbReference type="EMBL" id="CP002059">
    <property type="protein sequence ID" value="ADI64652.1"/>
    <property type="molecule type" value="Genomic_DNA"/>
</dbReference>
<proteinExistence type="predicted"/>
<accession>D7E0J6</accession>
<dbReference type="AlphaFoldDB" id="D7E0J6"/>
<gene>
    <name evidence="2" type="ordered locus">Aazo_2802</name>
</gene>
<organism evidence="2 3">
    <name type="scientific">Nostoc azollae (strain 0708)</name>
    <name type="common">Anabaena azollae (strain 0708)</name>
    <dbReference type="NCBI Taxonomy" id="551115"/>
    <lineage>
        <taxon>Bacteria</taxon>
        <taxon>Bacillati</taxon>
        <taxon>Cyanobacteriota</taxon>
        <taxon>Cyanophyceae</taxon>
        <taxon>Nostocales</taxon>
        <taxon>Nostocaceae</taxon>
        <taxon>Trichormus</taxon>
    </lineage>
</organism>
<dbReference type="RefSeq" id="WP_013191668.1">
    <property type="nucleotide sequence ID" value="NC_014248.1"/>
</dbReference>
<dbReference type="HOGENOM" id="CLU_2480255_0_0_3"/>
<protein>
    <submittedName>
        <fullName evidence="2">TPR repeat-containing protein KIAA1043-like protein</fullName>
    </submittedName>
</protein>
<evidence type="ECO:0000259" key="1">
    <source>
        <dbReference type="Pfam" id="PF12770"/>
    </source>
</evidence>
<feature type="domain" description="CHAT" evidence="1">
    <location>
        <begin position="4"/>
        <end position="82"/>
    </location>
</feature>
<evidence type="ECO:0000313" key="3">
    <source>
        <dbReference type="Proteomes" id="UP000001511"/>
    </source>
</evidence>
<evidence type="ECO:0000313" key="2">
    <source>
        <dbReference type="EMBL" id="ADI64652.1"/>
    </source>
</evidence>
<reference evidence="2 3" key="1">
    <citation type="journal article" date="2010" name="PLoS ONE">
        <title>Genome erosion in a nitrogen-fixing vertically transmitted endosymbiotic multicellular cyanobacterium.</title>
        <authorList>
            <person name="Ran L."/>
            <person name="Larsson J."/>
            <person name="Vigil-Stenman T."/>
            <person name="Nylander J.A."/>
            <person name="Ininbergs K."/>
            <person name="Zheng W.W."/>
            <person name="Lapidus A."/>
            <person name="Lowry S."/>
            <person name="Haselkorn R."/>
            <person name="Bergman B."/>
        </authorList>
    </citation>
    <scope>NUCLEOTIDE SEQUENCE [LARGE SCALE GENOMIC DNA]</scope>
    <source>
        <strain evidence="2 3">0708</strain>
    </source>
</reference>
<dbReference type="InterPro" id="IPR024983">
    <property type="entry name" value="CHAT_dom"/>
</dbReference>
<dbReference type="KEGG" id="naz:Aazo_2802"/>